<evidence type="ECO:0000256" key="4">
    <source>
        <dbReference type="ARBA" id="ARBA00023125"/>
    </source>
</evidence>
<evidence type="ECO:0000313" key="10">
    <source>
        <dbReference type="Proteomes" id="UP000694397"/>
    </source>
</evidence>
<dbReference type="GeneTree" id="ENSGT00940000160640"/>
<reference evidence="9 10" key="1">
    <citation type="submission" date="2019-04" db="EMBL/GenBank/DDBJ databases">
        <authorList>
            <consortium name="Wellcome Sanger Institute Data Sharing"/>
        </authorList>
    </citation>
    <scope>NUCLEOTIDE SEQUENCE [LARGE SCALE GENOMIC DNA]</scope>
</reference>
<dbReference type="SUPFAM" id="SSF82927">
    <property type="entry name" value="Cysteine-rich DNA binding domain, (DM domain)"/>
    <property type="match status" value="1"/>
</dbReference>
<evidence type="ECO:0000256" key="3">
    <source>
        <dbReference type="ARBA" id="ARBA00022833"/>
    </source>
</evidence>
<dbReference type="Pfam" id="PF03474">
    <property type="entry name" value="DMA"/>
    <property type="match status" value="1"/>
</dbReference>
<dbReference type="Pfam" id="PF00751">
    <property type="entry name" value="DM"/>
    <property type="match status" value="1"/>
</dbReference>
<dbReference type="GO" id="GO:0007548">
    <property type="term" value="P:sex differentiation"/>
    <property type="evidence" value="ECO:0007669"/>
    <property type="project" value="TreeGrafter"/>
</dbReference>
<dbReference type="PANTHER" id="PTHR12322:SF71">
    <property type="entry name" value="DOUBLESEX- AND MAB-3-RELATED TRANSCRIPTION FACTOR A1"/>
    <property type="match status" value="1"/>
</dbReference>
<name>A0A8C9W0F4_SCLFO</name>
<evidence type="ECO:0000256" key="2">
    <source>
        <dbReference type="ARBA" id="ARBA00022723"/>
    </source>
</evidence>
<comment type="similarity">
    <text evidence="1">Belongs to the DMRT family.</text>
</comment>
<sequence>MCVCVRGWEDSADPMEDGGGGGSGGRALGLAPHAPLALGGLQVPLFLRAAPCGATLDRAYPRTPKCARCRNHGVVSALKGHKRFCRWRDCACAKCTLIAERQRVMAAQVALRRQQAQEESEARELRFVYAGGAGAGGAAGGGSALLSSGASESATTCALRKPEEYEAFGAVEQKKADKVPKYSPYSGFVGRPLFVPAPLCSELGTASDKEGELQSPVSDRLSDRTGSPGSPSSLAEVESGSESERRKEYPKAEGGAAAAPPSGPRDPTDVMVKIFPQHRRDALESVVQSCRGDIVKAIEVMLGAKENKCGPDGVGVPAPAAETPPLPRTAGFGFPGGALGAMGAKSAFSPLQTPAGSVGCGDGVYGLAPRLGIGPLRVAYSSPGGGFASFVSPYVAPGLMPGFPLRPPVDYPFSGMIRELPYLQSKDLCGTSGLYSRLGPDK</sequence>
<dbReference type="InterPro" id="IPR046472">
    <property type="entry name" value="DMRT5_1_DMB_dom"/>
</dbReference>
<evidence type="ECO:0000313" key="9">
    <source>
        <dbReference type="Ensembl" id="ENSSFOP00015067129.1"/>
    </source>
</evidence>
<gene>
    <name evidence="9" type="primary">DMRTA1</name>
</gene>
<keyword evidence="3 6" id="KW-0862">Zinc</keyword>
<dbReference type="CDD" id="cd14417">
    <property type="entry name" value="CUE_DMA_DMRTA1"/>
    <property type="match status" value="1"/>
</dbReference>
<dbReference type="InterPro" id="IPR005173">
    <property type="entry name" value="DMA"/>
</dbReference>
<dbReference type="Gene3D" id="4.10.1040.10">
    <property type="entry name" value="DM DNA-binding domain"/>
    <property type="match status" value="1"/>
</dbReference>
<dbReference type="Ensembl" id="ENSSFOT00015047692.1">
    <property type="protein sequence ID" value="ENSSFOP00015067129.1"/>
    <property type="gene ID" value="ENSSFOG00015029453.1"/>
</dbReference>
<evidence type="ECO:0000256" key="5">
    <source>
        <dbReference type="ARBA" id="ARBA00023242"/>
    </source>
</evidence>
<reference evidence="9" key="3">
    <citation type="submission" date="2025-09" db="UniProtKB">
        <authorList>
            <consortium name="Ensembl"/>
        </authorList>
    </citation>
    <scope>IDENTIFICATION</scope>
</reference>
<protein>
    <submittedName>
        <fullName evidence="9">DMRT like family A1</fullName>
    </submittedName>
</protein>
<comment type="subcellular location">
    <subcellularLocation>
        <location evidence="6">Nucleus</location>
    </subcellularLocation>
</comment>
<dbReference type="Pfam" id="PF20624">
    <property type="entry name" value="DMRT5_DMB"/>
    <property type="match status" value="1"/>
</dbReference>
<dbReference type="SMART" id="SM00301">
    <property type="entry name" value="DM"/>
    <property type="match status" value="1"/>
</dbReference>
<dbReference type="InterPro" id="IPR026607">
    <property type="entry name" value="DMRT"/>
</dbReference>
<evidence type="ECO:0000256" key="7">
    <source>
        <dbReference type="SAM" id="MobiDB-lite"/>
    </source>
</evidence>
<reference evidence="9" key="2">
    <citation type="submission" date="2025-08" db="UniProtKB">
        <authorList>
            <consortium name="Ensembl"/>
        </authorList>
    </citation>
    <scope>IDENTIFICATION</scope>
</reference>
<feature type="compositionally biased region" description="Polar residues" evidence="7">
    <location>
        <begin position="224"/>
        <end position="233"/>
    </location>
</feature>
<evidence type="ECO:0000256" key="6">
    <source>
        <dbReference type="PROSITE-ProRule" id="PRU00070"/>
    </source>
</evidence>
<dbReference type="AlphaFoldDB" id="A0A8C9W0F4"/>
<dbReference type="OrthoDB" id="9942608at2759"/>
<keyword evidence="4 6" id="KW-0238">DNA-binding</keyword>
<feature type="region of interest" description="Disordered" evidence="7">
    <location>
        <begin position="206"/>
        <end position="270"/>
    </location>
</feature>
<keyword evidence="2 6" id="KW-0479">Metal-binding</keyword>
<dbReference type="SUPFAM" id="SSF46934">
    <property type="entry name" value="UBA-like"/>
    <property type="match status" value="1"/>
</dbReference>
<dbReference type="PROSITE" id="PS40000">
    <property type="entry name" value="DM_1"/>
    <property type="match status" value="1"/>
</dbReference>
<keyword evidence="5 6" id="KW-0539">Nucleus</keyword>
<feature type="DNA-binding region" description="DM" evidence="6">
    <location>
        <begin position="66"/>
        <end position="113"/>
    </location>
</feature>
<dbReference type="InterPro" id="IPR036407">
    <property type="entry name" value="DM_DNA-bd_sf"/>
</dbReference>
<dbReference type="GO" id="GO:0046872">
    <property type="term" value="F:metal ion binding"/>
    <property type="evidence" value="ECO:0007669"/>
    <property type="project" value="UniProtKB-KW"/>
</dbReference>
<feature type="domain" description="DM" evidence="8">
    <location>
        <begin position="66"/>
        <end position="113"/>
    </location>
</feature>
<accession>A0A8C9W0F4</accession>
<proteinExistence type="inferred from homology"/>
<dbReference type="InterPro" id="IPR009060">
    <property type="entry name" value="UBA-like_sf"/>
</dbReference>
<keyword evidence="10" id="KW-1185">Reference proteome</keyword>
<dbReference type="Proteomes" id="UP000694397">
    <property type="component" value="Chromosome 5"/>
</dbReference>
<dbReference type="PROSITE" id="PS50809">
    <property type="entry name" value="DM_2"/>
    <property type="match status" value="1"/>
</dbReference>
<dbReference type="GO" id="GO:0000981">
    <property type="term" value="F:DNA-binding transcription factor activity, RNA polymerase II-specific"/>
    <property type="evidence" value="ECO:0007669"/>
    <property type="project" value="TreeGrafter"/>
</dbReference>
<evidence type="ECO:0000259" key="8">
    <source>
        <dbReference type="PROSITE" id="PS50809"/>
    </source>
</evidence>
<dbReference type="InterPro" id="IPR001275">
    <property type="entry name" value="DM_DNA-bd"/>
</dbReference>
<dbReference type="FunFam" id="4.10.1040.10:FF:000001">
    <property type="entry name" value="doublesex- and mab-3-related transcription factor 1"/>
    <property type="match status" value="1"/>
</dbReference>
<organism evidence="9 10">
    <name type="scientific">Scleropages formosus</name>
    <name type="common">Asian bonytongue</name>
    <name type="synonym">Osteoglossum formosum</name>
    <dbReference type="NCBI Taxonomy" id="113540"/>
    <lineage>
        <taxon>Eukaryota</taxon>
        <taxon>Metazoa</taxon>
        <taxon>Chordata</taxon>
        <taxon>Craniata</taxon>
        <taxon>Vertebrata</taxon>
        <taxon>Euteleostomi</taxon>
        <taxon>Actinopterygii</taxon>
        <taxon>Neopterygii</taxon>
        <taxon>Teleostei</taxon>
        <taxon>Osteoglossocephala</taxon>
        <taxon>Osteoglossomorpha</taxon>
        <taxon>Osteoglossiformes</taxon>
        <taxon>Osteoglossidae</taxon>
        <taxon>Scleropages</taxon>
    </lineage>
</organism>
<dbReference type="PANTHER" id="PTHR12322">
    <property type="entry name" value="DOUBLESEX AND MAB-3 RELATED TRANSCRIPTION FACTOR DMRT"/>
    <property type="match status" value="1"/>
</dbReference>
<feature type="compositionally biased region" description="Basic and acidic residues" evidence="7">
    <location>
        <begin position="242"/>
        <end position="251"/>
    </location>
</feature>
<dbReference type="GO" id="GO:0000978">
    <property type="term" value="F:RNA polymerase II cis-regulatory region sequence-specific DNA binding"/>
    <property type="evidence" value="ECO:0007669"/>
    <property type="project" value="TreeGrafter"/>
</dbReference>
<dbReference type="GO" id="GO:0005634">
    <property type="term" value="C:nucleus"/>
    <property type="evidence" value="ECO:0007669"/>
    <property type="project" value="UniProtKB-SubCell"/>
</dbReference>
<evidence type="ECO:0000256" key="1">
    <source>
        <dbReference type="ARBA" id="ARBA00006834"/>
    </source>
</evidence>